<proteinExistence type="predicted"/>
<dbReference type="EMBL" id="JBEWLZ010000003">
    <property type="protein sequence ID" value="MET1489777.1"/>
    <property type="molecule type" value="Genomic_DNA"/>
</dbReference>
<evidence type="ECO:0000313" key="1">
    <source>
        <dbReference type="EMBL" id="MET1489777.1"/>
    </source>
</evidence>
<dbReference type="RefSeq" id="WP_345924895.1">
    <property type="nucleotide sequence ID" value="NZ_JBDIVF010000002.1"/>
</dbReference>
<comment type="caution">
    <text evidence="1">The sequence shown here is derived from an EMBL/GenBank/DDBJ whole genome shotgun (WGS) entry which is preliminary data.</text>
</comment>
<dbReference type="PANTHER" id="PTHR35175:SF2">
    <property type="entry name" value="DUF1289 DOMAIN-CONTAINING PROTEIN"/>
    <property type="match status" value="1"/>
</dbReference>
<sequence>MADELPASPCVRLCCLDEPGLICVGCFRSLAEITGWHAADAREREAILQRCAERRAEWRLKHPGSPA</sequence>
<dbReference type="Proteomes" id="UP001548590">
    <property type="component" value="Unassembled WGS sequence"/>
</dbReference>
<dbReference type="InterPro" id="IPR010710">
    <property type="entry name" value="DUF1289"/>
</dbReference>
<name>A0ABV2CPS8_9RHOO</name>
<gene>
    <name evidence="1" type="ORF">ABVT11_08045</name>
</gene>
<reference evidence="1 2" key="1">
    <citation type="submission" date="2024-07" db="EMBL/GenBank/DDBJ databases">
        <title>Uliginosibacterium paludis KCTC:42655.</title>
        <authorList>
            <person name="Kim M.K."/>
        </authorList>
    </citation>
    <scope>NUCLEOTIDE SEQUENCE [LARGE SCALE GENOMIC DNA]</scope>
    <source>
        <strain evidence="1 2">KCTC 42655</strain>
    </source>
</reference>
<accession>A0ABV2CPS8</accession>
<protein>
    <submittedName>
        <fullName evidence="1">DUF1289 domain-containing protein</fullName>
    </submittedName>
</protein>
<dbReference type="PANTHER" id="PTHR35175">
    <property type="entry name" value="DUF1289 DOMAIN-CONTAINING PROTEIN"/>
    <property type="match status" value="1"/>
</dbReference>
<evidence type="ECO:0000313" key="2">
    <source>
        <dbReference type="Proteomes" id="UP001548590"/>
    </source>
</evidence>
<organism evidence="1 2">
    <name type="scientific">Uliginosibacterium paludis</name>
    <dbReference type="NCBI Taxonomy" id="1615952"/>
    <lineage>
        <taxon>Bacteria</taxon>
        <taxon>Pseudomonadati</taxon>
        <taxon>Pseudomonadota</taxon>
        <taxon>Betaproteobacteria</taxon>
        <taxon>Rhodocyclales</taxon>
        <taxon>Zoogloeaceae</taxon>
        <taxon>Uliginosibacterium</taxon>
    </lineage>
</organism>
<keyword evidence="2" id="KW-1185">Reference proteome</keyword>
<dbReference type="Pfam" id="PF06945">
    <property type="entry name" value="DUF1289"/>
    <property type="match status" value="1"/>
</dbReference>